<gene>
    <name evidence="1" type="ORF">DQL93_06055</name>
</gene>
<protein>
    <submittedName>
        <fullName evidence="1">HAD family hydrolase</fullName>
    </submittedName>
</protein>
<accession>A0A3G6JJJ2</accession>
<dbReference type="InterPro" id="IPR023214">
    <property type="entry name" value="HAD_sf"/>
</dbReference>
<organism evidence="1">
    <name type="scientific">Lactobacillus delbrueckii subsp. lactis</name>
    <dbReference type="NCBI Taxonomy" id="29397"/>
    <lineage>
        <taxon>Bacteria</taxon>
        <taxon>Bacillati</taxon>
        <taxon>Bacillota</taxon>
        <taxon>Bacilli</taxon>
        <taxon>Lactobacillales</taxon>
        <taxon>Lactobacillaceae</taxon>
        <taxon>Lactobacillus</taxon>
    </lineage>
</organism>
<dbReference type="SUPFAM" id="SSF56784">
    <property type="entry name" value="HAD-like"/>
    <property type="match status" value="1"/>
</dbReference>
<dbReference type="GO" id="GO:0008967">
    <property type="term" value="F:phosphoglycolate phosphatase activity"/>
    <property type="evidence" value="ECO:0007669"/>
    <property type="project" value="TreeGrafter"/>
</dbReference>
<dbReference type="NCBIfam" id="TIGR01549">
    <property type="entry name" value="HAD-SF-IA-v1"/>
    <property type="match status" value="1"/>
</dbReference>
<dbReference type="InterPro" id="IPR006439">
    <property type="entry name" value="HAD-SF_hydro_IA"/>
</dbReference>
<dbReference type="Gene3D" id="1.10.150.240">
    <property type="entry name" value="Putative phosphatase, domain 2"/>
    <property type="match status" value="1"/>
</dbReference>
<dbReference type="PANTHER" id="PTHR43434">
    <property type="entry name" value="PHOSPHOGLYCOLATE PHOSPHATASE"/>
    <property type="match status" value="1"/>
</dbReference>
<dbReference type="SFLD" id="SFLDG01135">
    <property type="entry name" value="C1.5.6:_HAD__Beta-PGM__Phospha"/>
    <property type="match status" value="1"/>
</dbReference>
<reference evidence="1" key="1">
    <citation type="submission" date="2018-07" db="EMBL/GenBank/DDBJ databases">
        <authorList>
            <person name="Somerville V."/>
        </authorList>
    </citation>
    <scope>NUCLEOTIDE SEQUENCE</scope>
    <source>
        <strain evidence="1">NWC_2_2</strain>
    </source>
</reference>
<dbReference type="InterPro" id="IPR050155">
    <property type="entry name" value="HAD-like_hydrolase_sf"/>
</dbReference>
<dbReference type="AlphaFoldDB" id="A0A3G6JJJ2"/>
<dbReference type="Gene3D" id="3.40.50.1000">
    <property type="entry name" value="HAD superfamily/HAD-like"/>
    <property type="match status" value="1"/>
</dbReference>
<dbReference type="Pfam" id="PF13419">
    <property type="entry name" value="HAD_2"/>
    <property type="match status" value="1"/>
</dbReference>
<sequence>MKYKAAIFDMDGTILDTSADLTSALNYAFEQTGHRHDFTVEDIKNFFGSGVVVAVTRALAYEAGSSRESLVAFGTKDEQIPEAVTQAEVNRVLEVFKPYYADHCQIKTGPFPGILDLMKNLRQKGVKLAVVSNKPNEAVQVLVEEFFPGSFDFALGERSGIRRKPAPDMTSECVKVLGVPRDKCVYIGDSEIDIQTARNSEMDEIAVNWGFRSVPFLQKHGATVIVDTAEKLEEAILGE</sequence>
<dbReference type="PANTHER" id="PTHR43434:SF1">
    <property type="entry name" value="PHOSPHOGLYCOLATE PHOSPHATASE"/>
    <property type="match status" value="1"/>
</dbReference>
<dbReference type="EMBL" id="CP031023">
    <property type="protein sequence ID" value="AZA16134.1"/>
    <property type="molecule type" value="Genomic_DNA"/>
</dbReference>
<name>A0A3G6JJJ2_LACDL</name>
<keyword evidence="1" id="KW-0378">Hydrolase</keyword>
<dbReference type="InterPro" id="IPR041492">
    <property type="entry name" value="HAD_2"/>
</dbReference>
<dbReference type="FunFam" id="3.40.50.1000:FF:000022">
    <property type="entry name" value="Phosphoglycolate phosphatase"/>
    <property type="match status" value="1"/>
</dbReference>
<dbReference type="GO" id="GO:0005829">
    <property type="term" value="C:cytosol"/>
    <property type="evidence" value="ECO:0007669"/>
    <property type="project" value="TreeGrafter"/>
</dbReference>
<evidence type="ECO:0000313" key="1">
    <source>
        <dbReference type="EMBL" id="AZA16134.1"/>
    </source>
</evidence>
<proteinExistence type="predicted"/>
<dbReference type="GO" id="GO:0006281">
    <property type="term" value="P:DNA repair"/>
    <property type="evidence" value="ECO:0007669"/>
    <property type="project" value="TreeGrafter"/>
</dbReference>
<dbReference type="InterPro" id="IPR036412">
    <property type="entry name" value="HAD-like_sf"/>
</dbReference>
<dbReference type="InterPro" id="IPR023198">
    <property type="entry name" value="PGP-like_dom2"/>
</dbReference>
<dbReference type="CDD" id="cd16421">
    <property type="entry name" value="HAD_PGPase"/>
    <property type="match status" value="1"/>
</dbReference>
<dbReference type="SFLD" id="SFLDG01129">
    <property type="entry name" value="C1.5:_HAD__Beta-PGM__Phosphata"/>
    <property type="match status" value="1"/>
</dbReference>
<dbReference type="SFLD" id="SFLDS00003">
    <property type="entry name" value="Haloacid_Dehalogenase"/>
    <property type="match status" value="1"/>
</dbReference>